<sequence length="41" mass="4585">MTAELDGDGFAKTGPGGRETFEFKRCQEEFFYAFDAQGRCA</sequence>
<evidence type="ECO:0000313" key="1">
    <source>
        <dbReference type="EMBL" id="AFV12787.1"/>
    </source>
</evidence>
<keyword evidence="2" id="KW-1185">Reference proteome</keyword>
<gene>
    <name evidence="1" type="ordered locus">Tph_c26190</name>
</gene>
<dbReference type="KEGG" id="tpz:Tph_c26190"/>
<dbReference type="HOGENOM" id="CLU_3277966_0_0_9"/>
<organism evidence="1 2">
    <name type="scientific">Thermacetogenium phaeum (strain ATCC BAA-254 / DSM 26808 / PB)</name>
    <dbReference type="NCBI Taxonomy" id="1089553"/>
    <lineage>
        <taxon>Bacteria</taxon>
        <taxon>Bacillati</taxon>
        <taxon>Bacillota</taxon>
        <taxon>Clostridia</taxon>
        <taxon>Thermoanaerobacterales</taxon>
        <taxon>Thermoanaerobacteraceae</taxon>
        <taxon>Thermacetogenium</taxon>
    </lineage>
</organism>
<dbReference type="EMBL" id="CP003732">
    <property type="protein sequence ID" value="AFV12787.1"/>
    <property type="molecule type" value="Genomic_DNA"/>
</dbReference>
<protein>
    <submittedName>
        <fullName evidence="1">Uncharacterized protein</fullName>
    </submittedName>
</protein>
<dbReference type="AlphaFoldDB" id="K4LL69"/>
<accession>K4LL69</accession>
<name>K4LL69_THEPS</name>
<dbReference type="Proteomes" id="UP000000467">
    <property type="component" value="Chromosome"/>
</dbReference>
<evidence type="ECO:0000313" key="2">
    <source>
        <dbReference type="Proteomes" id="UP000000467"/>
    </source>
</evidence>
<proteinExistence type="predicted"/>
<reference evidence="1 2" key="1">
    <citation type="journal article" date="2012" name="BMC Genomics">
        <title>Genome-guided analysis of physiological and morphological traits of the fermentative acetate oxidizer Thermacetogenium phaeum.</title>
        <authorList>
            <person name="Oehler D."/>
            <person name="Poehlein A."/>
            <person name="Leimbach A."/>
            <person name="Muller N."/>
            <person name="Daniel R."/>
            <person name="Gottschalk G."/>
            <person name="Schink B."/>
        </authorList>
    </citation>
    <scope>NUCLEOTIDE SEQUENCE [LARGE SCALE GENOMIC DNA]</scope>
    <source>
        <strain evidence="2">ATCC BAA-254 / DSM 26808 / PB</strain>
    </source>
</reference>